<dbReference type="Pfam" id="PF00097">
    <property type="entry name" value="zf-C3HC4"/>
    <property type="match status" value="1"/>
</dbReference>
<reference evidence="14 15" key="1">
    <citation type="submission" date="2022-11" db="UniProtKB">
        <authorList>
            <consortium name="WormBaseParasite"/>
        </authorList>
    </citation>
    <scope>IDENTIFICATION</scope>
</reference>
<evidence type="ECO:0000259" key="11">
    <source>
        <dbReference type="PROSITE" id="PS50089"/>
    </source>
</evidence>
<dbReference type="Pfam" id="PF01485">
    <property type="entry name" value="IBR"/>
    <property type="match status" value="1"/>
</dbReference>
<organism evidence="13 16">
    <name type="scientific">Parascaris univalens</name>
    <name type="common">Nematode worm</name>
    <dbReference type="NCBI Taxonomy" id="6257"/>
    <lineage>
        <taxon>Eukaryota</taxon>
        <taxon>Metazoa</taxon>
        <taxon>Ecdysozoa</taxon>
        <taxon>Nematoda</taxon>
        <taxon>Chromadorea</taxon>
        <taxon>Rhabditida</taxon>
        <taxon>Spirurina</taxon>
        <taxon>Ascaridomorpha</taxon>
        <taxon>Ascaridoidea</taxon>
        <taxon>Ascarididae</taxon>
        <taxon>Parascaris</taxon>
    </lineage>
</organism>
<feature type="domain" description="RING-type" evidence="11">
    <location>
        <begin position="541"/>
        <end position="583"/>
    </location>
</feature>
<keyword evidence="13" id="KW-1185">Reference proteome</keyword>
<accession>A0A915BBX6</accession>
<dbReference type="InterPro" id="IPR013083">
    <property type="entry name" value="Znf_RING/FYVE/PHD"/>
</dbReference>
<dbReference type="EC" id="2.3.2.31" evidence="2"/>
<feature type="domain" description="RING-type" evidence="12">
    <location>
        <begin position="537"/>
        <end position="741"/>
    </location>
</feature>
<evidence type="ECO:0000256" key="7">
    <source>
        <dbReference type="ARBA" id="ARBA00022786"/>
    </source>
</evidence>
<sequence length="890" mass="103075">MPQYFDDNAPMFGRRRAKDLKIYHTRKCIVGPDIISKYIWYMDSHYTKYKFIGPDGQLKKQLHERPYPSLTKAQTMFLERFDTPYSVNKHQRWTIMSIGRKSISSLQNRSIGLRVSIYRELPNITKNFYYGCPEWLVDSTYDHAIISEFHGSNDDNELHLKRRNVNFARIFRKDEVLPRKKKRRYYRRKYPILRLNGWMSNEEQDKIEFEQRSTHLVFKEQCFTPSIRVLNMDRMWNPRRTKTRTSMLSRTAEKKLKKKERKQKRREDMDRRRSQMEIRKRSTNGCKFLRKYEENSDRETVSLIVDTDTELSDCDGGCVQTRYKPALSDFEVYPRKQSRKSSKKKARGSVSPPDYQRWLLSSPSVDYVAVNDEETKETSSEMISRLLLPSFVVQLNEKEETFLANAKELLPDCKRLVGVLPETFLSNVDNISDDLRKLIPELVDCMYGYIFVTRCLSHEDTVSLRCIVNRNDSSMSEMDRRLPHKFTTCAPISRFIPCERFVPSTSYTQEMADNIACARLLAESGHMSEDTPSTSLDPSYCPICDSDGWDGFALQCGHFFCRECWTSHATHMLLSGIVPVTCPGYGCRKVLIVEHMLMLLSIPLCERYRKMLASKCMLRSNWVQCTNCVRALLFDSPSSQRYLAQCECGNVVCLRCKQNAHPPLQCEEARQYLSILASNGQSSSIFDDSRSVMVKRCPFCGSFCERIEGCNQMQCVCGESFCYACSKKWDGSSHYECTVDVFVRVNLFDVGTVNAARLSLNTLGECLEHRRCRSAQNLFSLEKQLLVVLKLDISTVHRVLSLYAAVVEVLEFNTLGIYVLRRQLRHTSDGNFAQSIAMLVGLLRCFANRLSFLAKRITSLSANRATKPSKVIEVCDLVECTLFAYMNEVC</sequence>
<evidence type="ECO:0000256" key="9">
    <source>
        <dbReference type="PROSITE-ProRule" id="PRU00175"/>
    </source>
</evidence>
<dbReference type="GO" id="GO:0061630">
    <property type="term" value="F:ubiquitin protein ligase activity"/>
    <property type="evidence" value="ECO:0007669"/>
    <property type="project" value="UniProtKB-EC"/>
</dbReference>
<dbReference type="Gene3D" id="1.20.120.1750">
    <property type="match status" value="1"/>
</dbReference>
<evidence type="ECO:0000256" key="8">
    <source>
        <dbReference type="ARBA" id="ARBA00022833"/>
    </source>
</evidence>
<dbReference type="PROSITE" id="PS51873">
    <property type="entry name" value="TRIAD"/>
    <property type="match status" value="1"/>
</dbReference>
<evidence type="ECO:0000256" key="5">
    <source>
        <dbReference type="ARBA" id="ARBA00022737"/>
    </source>
</evidence>
<dbReference type="InterPro" id="IPR044066">
    <property type="entry name" value="TRIAD_supradom"/>
</dbReference>
<evidence type="ECO:0000256" key="10">
    <source>
        <dbReference type="SAM" id="MobiDB-lite"/>
    </source>
</evidence>
<protein>
    <recommendedName>
        <fullName evidence="2">RBR-type E3 ubiquitin transferase</fullName>
        <ecNumber evidence="2">2.3.2.31</ecNumber>
    </recommendedName>
</protein>
<evidence type="ECO:0000313" key="16">
    <source>
        <dbReference type="WBParaSite" id="PgR033_g089_t04"/>
    </source>
</evidence>
<dbReference type="WBParaSite" id="PgR033_g089_t03">
    <property type="protein sequence ID" value="PgR033_g089_t03"/>
    <property type="gene ID" value="PgR033_g089"/>
</dbReference>
<dbReference type="InterPro" id="IPR001841">
    <property type="entry name" value="Znf_RING"/>
</dbReference>
<dbReference type="SUPFAM" id="SSF57850">
    <property type="entry name" value="RING/U-box"/>
    <property type="match status" value="3"/>
</dbReference>
<dbReference type="AlphaFoldDB" id="A0A915BBX6"/>
<dbReference type="WBParaSite" id="PgR033_g089_t01">
    <property type="protein sequence ID" value="PgR033_g089_t01"/>
    <property type="gene ID" value="PgR033_g089"/>
</dbReference>
<dbReference type="InterPro" id="IPR031127">
    <property type="entry name" value="E3_UB_ligase_RBR"/>
</dbReference>
<dbReference type="PANTHER" id="PTHR11685">
    <property type="entry name" value="RBR FAMILY RING FINGER AND IBR DOMAIN-CONTAINING"/>
    <property type="match status" value="1"/>
</dbReference>
<keyword evidence="6 9" id="KW-0863">Zinc-finger</keyword>
<feature type="compositionally biased region" description="Basic and acidic residues" evidence="10">
    <location>
        <begin position="265"/>
        <end position="280"/>
    </location>
</feature>
<proteinExistence type="predicted"/>
<evidence type="ECO:0000313" key="15">
    <source>
        <dbReference type="WBParaSite" id="PgR033_g089_t03"/>
    </source>
</evidence>
<dbReference type="InterPro" id="IPR002867">
    <property type="entry name" value="IBR_dom"/>
</dbReference>
<evidence type="ECO:0000256" key="2">
    <source>
        <dbReference type="ARBA" id="ARBA00012251"/>
    </source>
</evidence>
<feature type="compositionally biased region" description="Basic residues" evidence="10">
    <location>
        <begin position="336"/>
        <end position="347"/>
    </location>
</feature>
<feature type="compositionally biased region" description="Basic residues" evidence="10">
    <location>
        <begin position="255"/>
        <end position="264"/>
    </location>
</feature>
<evidence type="ECO:0000256" key="4">
    <source>
        <dbReference type="ARBA" id="ARBA00022723"/>
    </source>
</evidence>
<keyword evidence="3" id="KW-0808">Transferase</keyword>
<dbReference type="SMART" id="SM00647">
    <property type="entry name" value="IBR"/>
    <property type="match status" value="2"/>
</dbReference>
<dbReference type="Gene3D" id="3.30.40.10">
    <property type="entry name" value="Zinc/RING finger domain, C3HC4 (zinc finger)"/>
    <property type="match status" value="1"/>
</dbReference>
<keyword evidence="7" id="KW-0833">Ubl conjugation pathway</keyword>
<dbReference type="CDD" id="cd20335">
    <property type="entry name" value="BRcat_RBR"/>
    <property type="match status" value="1"/>
</dbReference>
<keyword evidence="8" id="KW-0862">Zinc</keyword>
<keyword evidence="5" id="KW-0677">Repeat</keyword>
<comment type="catalytic activity">
    <reaction evidence="1">
        <text>[E2 ubiquitin-conjugating enzyme]-S-ubiquitinyl-L-cysteine + [acceptor protein]-L-lysine = [E2 ubiquitin-conjugating enzyme]-L-cysteine + [acceptor protein]-N(6)-ubiquitinyl-L-lysine.</text>
        <dbReference type="EC" id="2.3.2.31"/>
    </reaction>
</comment>
<dbReference type="WBParaSite" id="PgR033_g089_t04">
    <property type="protein sequence ID" value="PgR033_g089_t04"/>
    <property type="gene ID" value="PgR033_g089"/>
</dbReference>
<evidence type="ECO:0000256" key="6">
    <source>
        <dbReference type="ARBA" id="ARBA00022771"/>
    </source>
</evidence>
<dbReference type="CDD" id="cd22584">
    <property type="entry name" value="Rcat_RBR_unk"/>
    <property type="match status" value="1"/>
</dbReference>
<feature type="region of interest" description="Disordered" evidence="10">
    <location>
        <begin position="334"/>
        <end position="354"/>
    </location>
</feature>
<dbReference type="GO" id="GO:0008270">
    <property type="term" value="F:zinc ion binding"/>
    <property type="evidence" value="ECO:0007669"/>
    <property type="project" value="UniProtKB-KW"/>
</dbReference>
<dbReference type="GO" id="GO:0016567">
    <property type="term" value="P:protein ubiquitination"/>
    <property type="evidence" value="ECO:0007669"/>
    <property type="project" value="InterPro"/>
</dbReference>
<dbReference type="Pfam" id="PF26200">
    <property type="entry name" value="Rcat_RNF216"/>
    <property type="match status" value="1"/>
</dbReference>
<evidence type="ECO:0000256" key="1">
    <source>
        <dbReference type="ARBA" id="ARBA00001798"/>
    </source>
</evidence>
<evidence type="ECO:0000313" key="14">
    <source>
        <dbReference type="WBParaSite" id="PgR033_g089_t01"/>
    </source>
</evidence>
<dbReference type="Proteomes" id="UP000887569">
    <property type="component" value="Unplaced"/>
</dbReference>
<dbReference type="InterPro" id="IPR018957">
    <property type="entry name" value="Znf_C3HC4_RING-type"/>
</dbReference>
<evidence type="ECO:0000259" key="12">
    <source>
        <dbReference type="PROSITE" id="PS51873"/>
    </source>
</evidence>
<name>A0A915BBX6_PARUN</name>
<keyword evidence="4" id="KW-0479">Metal-binding</keyword>
<evidence type="ECO:0000256" key="3">
    <source>
        <dbReference type="ARBA" id="ARBA00022679"/>
    </source>
</evidence>
<feature type="region of interest" description="Disordered" evidence="10">
    <location>
        <begin position="238"/>
        <end position="280"/>
    </location>
</feature>
<dbReference type="PROSITE" id="PS50089">
    <property type="entry name" value="ZF_RING_2"/>
    <property type="match status" value="1"/>
</dbReference>
<evidence type="ECO:0000313" key="13">
    <source>
        <dbReference type="Proteomes" id="UP000887569"/>
    </source>
</evidence>